<feature type="transmembrane region" description="Helical" evidence="3">
    <location>
        <begin position="52"/>
        <end position="75"/>
    </location>
</feature>
<feature type="domain" description="Teneurin-like YD-shell" evidence="5">
    <location>
        <begin position="888"/>
        <end position="1311"/>
    </location>
</feature>
<dbReference type="EMBL" id="JACAOZ010000030">
    <property type="protein sequence ID" value="NVZ59216.1"/>
    <property type="molecule type" value="Genomic_DNA"/>
</dbReference>
<dbReference type="InterPro" id="IPR045351">
    <property type="entry name" value="DUF6531"/>
</dbReference>
<keyword evidence="3" id="KW-0812">Transmembrane</keyword>
<name>A0A7Y7RVY7_9PSED</name>
<evidence type="ECO:0000256" key="1">
    <source>
        <dbReference type="ARBA" id="ARBA00022737"/>
    </source>
</evidence>
<evidence type="ECO:0000256" key="3">
    <source>
        <dbReference type="SAM" id="Phobius"/>
    </source>
</evidence>
<dbReference type="InterPro" id="IPR022385">
    <property type="entry name" value="Rhs_assc_core"/>
</dbReference>
<dbReference type="RefSeq" id="WP_177034712.1">
    <property type="nucleotide sequence ID" value="NZ_JACAOZ010000030.1"/>
</dbReference>
<keyword evidence="3" id="KW-1133">Transmembrane helix</keyword>
<dbReference type="InterPro" id="IPR056823">
    <property type="entry name" value="TEN-like_YD-shell"/>
</dbReference>
<dbReference type="Pfam" id="PF05488">
    <property type="entry name" value="PAAR_motif"/>
    <property type="match status" value="1"/>
</dbReference>
<dbReference type="Pfam" id="PF25023">
    <property type="entry name" value="TEN_YD-shell"/>
    <property type="match status" value="1"/>
</dbReference>
<evidence type="ECO:0000259" key="5">
    <source>
        <dbReference type="Pfam" id="PF25023"/>
    </source>
</evidence>
<keyword evidence="1" id="KW-0677">Repeat</keyword>
<dbReference type="InterPro" id="IPR050708">
    <property type="entry name" value="T6SS_VgrG/RHS"/>
</dbReference>
<sequence>MSDALWAARMGDALSHTSMMADILGGVLEVAANIAITAVATAAVVAATGITVVTGGLGCFLLGAVVGTIVGLAMSKSGADKGLTKICDAFSNALFPPTVQANILTGSTDTLTNNMPAARAAGAISSHVTPAGTELEAPEPEPEASYLDMAAGFFSQMWRPTVATPAPGAVPKPLDLVVCMKHPPMPPQFLAEGSDKVTINGQPAVRSGDRSTCDATVVSSGLISSNVTIGGGSVVVREIRSGKTPGVGLAVTALLMLKGGKGKFFSKLPCMLVSGATSMAISSAMDAAANAAMGSSNPVHAATGAKVLGGVDDLDFVLPGILPIDWQRFYNSRDERQGSLFGVGWSVPYEVCVDIQPHPEGGETLVYTDEQGRPIDMGTIPLGGAVFSAGEGLAVRRHLNGQLLIESDDGMYRLFEAAPANPSQLRLSQLGDRNDNRIYIDYDEAGRLVRLRDTFDLVQVELIRDQGHVNRIERLYPEQRREVLVSYGYDAAGNLVQVRDATDQVQRRFAYDAGSRMVEHQLPTGLRCFYEWALVEGLEWRVVRHWTDEGDAYQFDYDLQAGLTRITDGLQRVSTRHWNTQHQIIQYSDNLGQTWLFEWNDERQLLSATDPLGGRYEYSYDDSGNVIGETDPLGRSDSTLWLEHWALPLVETDAADNSWQYRYDPRGNCIAETDPLGYITRYRYDAHGQVVEIVDATGKSKKLRWNAFGQLVEHIDCSGYPTRFSYDDRGYLQVITDALGERTQFSYDAQGRLLSSQLPDGRTEQYQRDASGQLVGYTDPAGHTTLYQHNRRGQVRQRTDAHGRQVQFGYDSYGRLQALVNENGESYRFAWDAGDRLTEQQDLDGSAKRYDYDLLDNITTVTAHPAPYGNGLAVVPETPPAPIVHRLERDAVGRLVAKTTDGGRTDYRYDAVDQLTAVTFTDLQGNAQALGFAYDALGQLLAEQSAGGNLQHHYDELGNLIQTQLPDGRWLNRLYYGSGHLHQINLDGQVISDFERDRLHREVLRTQGQLSTRSEYDRSGRLRSRQRRLNSQPTLMPAAAQKQFEYDPADNLIGKLDQQPAAQHRQLLHYDATGRIIASQDSLHGQRETFAYDAAANLLDGPHAGAGLVVHNKLLTYQDKRYRYDAFGRMVEKRSAKRGVQRFAYDAESRLVEVRNDDGSVVRMVYDPLGRRIEKTEHGGDGYPLGETRFTWDGLRLLQEHKHSQTSLYVYEDEGYQPLARVDGAGPLQKIRYYHNDLNGLPEQLTEADGHMLWQATYRVWGNTLEEVREPYYIEEQNLRFQGQYLDRETGLHFNTFRFYDPDMGRFTTPDPIGLQGGLNLYLYGANPFTWSDPLGWVQTPLNKPGFYVYGLYAPNAKTPYYIGHTEQLPAAREKQHDRSTRLGKGELRVLKGQDGKMTYTQAKGYEQAYREKYKTKGKFPGNVIEPINKGRTDARGKSHYKNYKVAAKALGLKPSKVKSCT</sequence>
<feature type="domain" description="DUF6531" evidence="4">
    <location>
        <begin position="297"/>
        <end position="375"/>
    </location>
</feature>
<feature type="transmembrane region" description="Helical" evidence="3">
    <location>
        <begin position="21"/>
        <end position="46"/>
    </location>
</feature>
<dbReference type="Gene3D" id="2.60.200.60">
    <property type="match status" value="1"/>
</dbReference>
<accession>A0A7Y7RVY7</accession>
<dbReference type="Pfam" id="PF20148">
    <property type="entry name" value="DUF6531"/>
    <property type="match status" value="1"/>
</dbReference>
<feature type="region of interest" description="Disordered" evidence="2">
    <location>
        <begin position="1008"/>
        <end position="1034"/>
    </location>
</feature>
<dbReference type="PANTHER" id="PTHR32305">
    <property type="match status" value="1"/>
</dbReference>
<evidence type="ECO:0000313" key="6">
    <source>
        <dbReference type="EMBL" id="NVZ59216.1"/>
    </source>
</evidence>
<dbReference type="Pfam" id="PF05593">
    <property type="entry name" value="RHS_repeat"/>
    <property type="match status" value="6"/>
</dbReference>
<dbReference type="Gene3D" id="2.180.10.10">
    <property type="entry name" value="RHS repeat-associated core"/>
    <property type="match status" value="3"/>
</dbReference>
<evidence type="ECO:0000259" key="4">
    <source>
        <dbReference type="Pfam" id="PF20148"/>
    </source>
</evidence>
<evidence type="ECO:0000313" key="7">
    <source>
        <dbReference type="Proteomes" id="UP000560470"/>
    </source>
</evidence>
<protein>
    <submittedName>
        <fullName evidence="6">RHS domain-containing protein</fullName>
    </submittedName>
</protein>
<dbReference type="NCBIfam" id="TIGR01643">
    <property type="entry name" value="YD_repeat_2x"/>
    <property type="match status" value="13"/>
</dbReference>
<dbReference type="InterPro" id="IPR008727">
    <property type="entry name" value="PAAR_motif"/>
</dbReference>
<dbReference type="InterPro" id="IPR006530">
    <property type="entry name" value="YD"/>
</dbReference>
<proteinExistence type="predicted"/>
<evidence type="ECO:0000256" key="2">
    <source>
        <dbReference type="SAM" id="MobiDB-lite"/>
    </source>
</evidence>
<comment type="caution">
    <text evidence="6">The sequence shown here is derived from an EMBL/GenBank/DDBJ whole genome shotgun (WGS) entry which is preliminary data.</text>
</comment>
<dbReference type="PRINTS" id="PR00394">
    <property type="entry name" value="RHSPROTEIN"/>
</dbReference>
<dbReference type="Proteomes" id="UP000560470">
    <property type="component" value="Unassembled WGS sequence"/>
</dbReference>
<dbReference type="NCBIfam" id="TIGR03696">
    <property type="entry name" value="Rhs_assc_core"/>
    <property type="match status" value="1"/>
</dbReference>
<dbReference type="CDD" id="cd14742">
    <property type="entry name" value="PAAR_RHS"/>
    <property type="match status" value="1"/>
</dbReference>
<reference evidence="6 7" key="1">
    <citation type="submission" date="2020-04" db="EMBL/GenBank/DDBJ databases">
        <title>Molecular characterization of pseudomonads from Agaricus bisporus reveal novel blotch 2 pathogens in Western Europe.</title>
        <authorList>
            <person name="Taparia T."/>
            <person name="Krijger M."/>
            <person name="Haynes E."/>
            <person name="Elpinstone J.G."/>
            <person name="Noble R."/>
            <person name="Van Der Wolf J."/>
        </authorList>
    </citation>
    <scope>NUCLEOTIDE SEQUENCE [LARGE SCALE GENOMIC DNA]</scope>
    <source>
        <strain evidence="6 7">B7002</strain>
    </source>
</reference>
<dbReference type="PANTHER" id="PTHR32305:SF15">
    <property type="entry name" value="PROTEIN RHSA-RELATED"/>
    <property type="match status" value="1"/>
</dbReference>
<dbReference type="InterPro" id="IPR031325">
    <property type="entry name" value="RHS_repeat"/>
</dbReference>
<gene>
    <name evidence="6" type="ORF">HX797_23370</name>
</gene>
<keyword evidence="3" id="KW-0472">Membrane</keyword>
<organism evidence="6 7">
    <name type="scientific">Pseudomonas edaphica</name>
    <dbReference type="NCBI Taxonomy" id="2006980"/>
    <lineage>
        <taxon>Bacteria</taxon>
        <taxon>Pseudomonadati</taxon>
        <taxon>Pseudomonadota</taxon>
        <taxon>Gammaproteobacteria</taxon>
        <taxon>Pseudomonadales</taxon>
        <taxon>Pseudomonadaceae</taxon>
        <taxon>Pseudomonas</taxon>
    </lineage>
</organism>